<dbReference type="HOGENOM" id="CLU_1477883_0_0_1"/>
<reference evidence="1" key="2">
    <citation type="submission" date="2015-06" db="UniProtKB">
        <authorList>
            <consortium name="EnsemblProtists"/>
        </authorList>
    </citation>
    <scope>IDENTIFICATION</scope>
    <source>
        <strain evidence="1">Pr102</strain>
    </source>
</reference>
<dbReference type="AlphaFoldDB" id="H3GWH7"/>
<sequence length="183" mass="20726">MVTNGGLNANWVPGLIRSWPSHLKGDGSSDYHSNFNGELFEKWFEELCQVLRWKYGPCRIHMDGAAYHRILEDPSPSSSKSKAVMVKWLHDHGVTVVITGYTKKQPERLKALGREDLGCITSREWLGSYNKMRKKEKVYMELAPPPQSTPAPYVHELQHLTSVVGMDTTGGNVNTTEEYDISF</sequence>
<protein>
    <submittedName>
        <fullName evidence="1">Uncharacterized protein</fullName>
    </submittedName>
</protein>
<keyword evidence="2" id="KW-1185">Reference proteome</keyword>
<dbReference type="VEuPathDB" id="FungiDB:KRP23_9165"/>
<organism evidence="1 2">
    <name type="scientific">Phytophthora ramorum</name>
    <name type="common">Sudden oak death agent</name>
    <dbReference type="NCBI Taxonomy" id="164328"/>
    <lineage>
        <taxon>Eukaryota</taxon>
        <taxon>Sar</taxon>
        <taxon>Stramenopiles</taxon>
        <taxon>Oomycota</taxon>
        <taxon>Peronosporomycetes</taxon>
        <taxon>Peronosporales</taxon>
        <taxon>Peronosporaceae</taxon>
        <taxon>Phytophthora</taxon>
    </lineage>
</organism>
<proteinExistence type="predicted"/>
<dbReference type="eggNOG" id="ENOG502SVX3">
    <property type="taxonomic scope" value="Eukaryota"/>
</dbReference>
<dbReference type="InParanoid" id="H3GWH7"/>
<dbReference type="PANTHER" id="PTHR33939">
    <property type="entry name" value="PROTEIN CBG22215"/>
    <property type="match status" value="1"/>
</dbReference>
<dbReference type="EMBL" id="DS566061">
    <property type="status" value="NOT_ANNOTATED_CDS"/>
    <property type="molecule type" value="Genomic_DNA"/>
</dbReference>
<dbReference type="EnsemblProtists" id="Phyra81832">
    <property type="protein sequence ID" value="Phyra81832"/>
    <property type="gene ID" value="Phyra81832"/>
</dbReference>
<evidence type="ECO:0000313" key="2">
    <source>
        <dbReference type="Proteomes" id="UP000005238"/>
    </source>
</evidence>
<name>H3GWH7_PHYRM</name>
<reference evidence="2" key="1">
    <citation type="journal article" date="2006" name="Science">
        <title>Phytophthora genome sequences uncover evolutionary origins and mechanisms of pathogenesis.</title>
        <authorList>
            <person name="Tyler B.M."/>
            <person name="Tripathy S."/>
            <person name="Zhang X."/>
            <person name="Dehal P."/>
            <person name="Jiang R.H."/>
            <person name="Aerts A."/>
            <person name="Arredondo F.D."/>
            <person name="Baxter L."/>
            <person name="Bensasson D."/>
            <person name="Beynon J.L."/>
            <person name="Chapman J."/>
            <person name="Damasceno C.M."/>
            <person name="Dorrance A.E."/>
            <person name="Dou D."/>
            <person name="Dickerman A.W."/>
            <person name="Dubchak I.L."/>
            <person name="Garbelotto M."/>
            <person name="Gijzen M."/>
            <person name="Gordon S.G."/>
            <person name="Govers F."/>
            <person name="Grunwald N.J."/>
            <person name="Huang W."/>
            <person name="Ivors K.L."/>
            <person name="Jones R.W."/>
            <person name="Kamoun S."/>
            <person name="Krampis K."/>
            <person name="Lamour K.H."/>
            <person name="Lee M.K."/>
            <person name="McDonald W.H."/>
            <person name="Medina M."/>
            <person name="Meijer H.J."/>
            <person name="Nordberg E.K."/>
            <person name="Maclean D.J."/>
            <person name="Ospina-Giraldo M.D."/>
            <person name="Morris P.F."/>
            <person name="Phuntumart V."/>
            <person name="Putnam N.H."/>
            <person name="Rash S."/>
            <person name="Rose J.K."/>
            <person name="Sakihama Y."/>
            <person name="Salamov A.A."/>
            <person name="Savidor A."/>
            <person name="Scheuring C.F."/>
            <person name="Smith B.M."/>
            <person name="Sobral B.W."/>
            <person name="Terry A."/>
            <person name="Torto-Alalibo T.A."/>
            <person name="Win J."/>
            <person name="Xu Z."/>
            <person name="Zhang H."/>
            <person name="Grigoriev I.V."/>
            <person name="Rokhsar D.S."/>
            <person name="Boore J.L."/>
        </authorList>
    </citation>
    <scope>NUCLEOTIDE SEQUENCE [LARGE SCALE GENOMIC DNA]</scope>
    <source>
        <strain evidence="2">Pr102</strain>
    </source>
</reference>
<dbReference type="Proteomes" id="UP000005238">
    <property type="component" value="Unassembled WGS sequence"/>
</dbReference>
<dbReference type="PANTHER" id="PTHR33939:SF1">
    <property type="entry name" value="DUF4371 DOMAIN-CONTAINING PROTEIN"/>
    <property type="match status" value="1"/>
</dbReference>
<evidence type="ECO:0000313" key="1">
    <source>
        <dbReference type="EnsemblProtists" id="Phyra81832"/>
    </source>
</evidence>
<accession>H3GWH7</accession>